<dbReference type="PROSITE" id="PS50102">
    <property type="entry name" value="RRM"/>
    <property type="match status" value="1"/>
</dbReference>
<evidence type="ECO:0000313" key="5">
    <source>
        <dbReference type="EMBL" id="GET92643.1"/>
    </source>
</evidence>
<dbReference type="InterPro" id="IPR000504">
    <property type="entry name" value="RRM_dom"/>
</dbReference>
<proteinExistence type="predicted"/>
<name>A0A640KSQ7_LEITA</name>
<organism evidence="5 6">
    <name type="scientific">Leishmania tarentolae</name>
    <name type="common">Sauroleishmania tarentolae</name>
    <dbReference type="NCBI Taxonomy" id="5689"/>
    <lineage>
        <taxon>Eukaryota</taxon>
        <taxon>Discoba</taxon>
        <taxon>Euglenozoa</taxon>
        <taxon>Kinetoplastea</taxon>
        <taxon>Metakinetoplastina</taxon>
        <taxon>Trypanosomatida</taxon>
        <taxon>Trypanosomatidae</taxon>
        <taxon>Leishmaniinae</taxon>
        <taxon>Leishmania</taxon>
        <taxon>lizard Leishmania</taxon>
    </lineage>
</organism>
<comment type="caution">
    <text evidence="5">The sequence shown here is derived from an EMBL/GenBank/DDBJ whole genome shotgun (WGS) entry which is preliminary data.</text>
</comment>
<accession>A0A640KSQ7</accession>
<keyword evidence="6" id="KW-1185">Reference proteome</keyword>
<dbReference type="InterPro" id="IPR012677">
    <property type="entry name" value="Nucleotide-bd_a/b_plait_sf"/>
</dbReference>
<dbReference type="Proteomes" id="UP000419144">
    <property type="component" value="Unassembled WGS sequence"/>
</dbReference>
<sequence>MMSLLEERYTPPSKRGVLYFNTIPRDMRPQEVRLHFTQYGEIRRMKFIPFPKKARRPGGPLLPLQYKEGWMEFTSASDAQHAAQCMNGQPVDVKRQRRCYGQLWTVRFMEGFTWDSLLEEAEGKRRARRAAEVEARRAERSINEAYRRMVMQAEQQRKTKRRHREKVEVTTHSDTDAQGDAPNPSVAIDSGASHVRGGMSPGAAAKPSTKRKARSAKKSEVDLAKSFKRRRDA</sequence>
<dbReference type="InterPro" id="IPR035979">
    <property type="entry name" value="RBD_domain_sf"/>
</dbReference>
<evidence type="ECO:0000256" key="2">
    <source>
        <dbReference type="SAM" id="Coils"/>
    </source>
</evidence>
<evidence type="ECO:0000256" key="3">
    <source>
        <dbReference type="SAM" id="MobiDB-lite"/>
    </source>
</evidence>
<dbReference type="EMBL" id="BLBS01000056">
    <property type="protein sequence ID" value="GET92643.1"/>
    <property type="molecule type" value="Genomic_DNA"/>
</dbReference>
<dbReference type="SUPFAM" id="SSF54928">
    <property type="entry name" value="RNA-binding domain, RBD"/>
    <property type="match status" value="1"/>
</dbReference>
<keyword evidence="2" id="KW-0175">Coiled coil</keyword>
<evidence type="ECO:0000256" key="1">
    <source>
        <dbReference type="PROSITE-ProRule" id="PRU00176"/>
    </source>
</evidence>
<feature type="compositionally biased region" description="Basic and acidic residues" evidence="3">
    <location>
        <begin position="165"/>
        <end position="175"/>
    </location>
</feature>
<feature type="coiled-coil region" evidence="2">
    <location>
        <begin position="121"/>
        <end position="148"/>
    </location>
</feature>
<evidence type="ECO:0000313" key="6">
    <source>
        <dbReference type="Proteomes" id="UP000419144"/>
    </source>
</evidence>
<protein>
    <recommendedName>
        <fullName evidence="4">RRM domain-containing protein</fullName>
    </recommendedName>
</protein>
<dbReference type="GO" id="GO:0000472">
    <property type="term" value="P:endonucleolytic cleavage to generate mature 5'-end of SSU-rRNA from (SSU-rRNA, 5.8S rRNA, LSU-rRNA)"/>
    <property type="evidence" value="ECO:0007669"/>
    <property type="project" value="TreeGrafter"/>
</dbReference>
<feature type="domain" description="RRM" evidence="4">
    <location>
        <begin position="16"/>
        <end position="98"/>
    </location>
</feature>
<dbReference type="OrthoDB" id="287393at2759"/>
<gene>
    <name evidence="5" type="ORF">LtaPh_3514700</name>
</gene>
<feature type="compositionally biased region" description="Basic and acidic residues" evidence="3">
    <location>
        <begin position="217"/>
        <end position="233"/>
    </location>
</feature>
<dbReference type="GO" id="GO:0000480">
    <property type="term" value="P:endonucleolytic cleavage in 5'-ETS of tricistronic rRNA transcript (SSU-rRNA, 5.8S rRNA, LSU-rRNA)"/>
    <property type="evidence" value="ECO:0007669"/>
    <property type="project" value="TreeGrafter"/>
</dbReference>
<dbReference type="GO" id="GO:0034462">
    <property type="term" value="P:small-subunit processome assembly"/>
    <property type="evidence" value="ECO:0007669"/>
    <property type="project" value="TreeGrafter"/>
</dbReference>
<reference evidence="5" key="1">
    <citation type="submission" date="2019-11" db="EMBL/GenBank/DDBJ databases">
        <title>Leishmania tarentolae CDS.</title>
        <authorList>
            <person name="Goto Y."/>
            <person name="Yamagishi J."/>
        </authorList>
    </citation>
    <scope>NUCLEOTIDE SEQUENCE [LARGE SCALE GENOMIC DNA]</scope>
    <source>
        <strain evidence="5">Parrot Tar II</strain>
    </source>
</reference>
<dbReference type="Gene3D" id="3.30.70.330">
    <property type="match status" value="1"/>
</dbReference>
<dbReference type="AlphaFoldDB" id="A0A640KSQ7"/>
<dbReference type="VEuPathDB" id="TriTrypDB:LtaPh_3514700"/>
<dbReference type="GO" id="GO:0003723">
    <property type="term" value="F:RNA binding"/>
    <property type="evidence" value="ECO:0007669"/>
    <property type="project" value="UniProtKB-UniRule"/>
</dbReference>
<dbReference type="PANTHER" id="PTHR12311">
    <property type="entry name" value="ACTIVATOR OF BASAL TRANSCRIPTION 1"/>
    <property type="match status" value="1"/>
</dbReference>
<dbReference type="GO" id="GO:0000447">
    <property type="term" value="P:endonucleolytic cleavage in ITS1 to separate SSU-rRNA from 5.8S rRNA and LSU-rRNA from tricistronic rRNA transcript (SSU-rRNA, 5.8S rRNA, LSU-rRNA)"/>
    <property type="evidence" value="ECO:0007669"/>
    <property type="project" value="TreeGrafter"/>
</dbReference>
<evidence type="ECO:0000259" key="4">
    <source>
        <dbReference type="PROSITE" id="PS50102"/>
    </source>
</evidence>
<dbReference type="GO" id="GO:0005730">
    <property type="term" value="C:nucleolus"/>
    <property type="evidence" value="ECO:0007669"/>
    <property type="project" value="TreeGrafter"/>
</dbReference>
<keyword evidence="1" id="KW-0694">RNA-binding</keyword>
<feature type="region of interest" description="Disordered" evidence="3">
    <location>
        <begin position="152"/>
        <end position="233"/>
    </location>
</feature>
<dbReference type="InterPro" id="IPR039119">
    <property type="entry name" value="ABT1/Esf2"/>
</dbReference>
<dbReference type="PANTHER" id="PTHR12311:SF7">
    <property type="entry name" value="ACTIVATOR OF BASAL TRANSCRIPTION 1"/>
    <property type="match status" value="1"/>
</dbReference>